<name>A0A7R9BZ57_9CRUS</name>
<dbReference type="Proteomes" id="UP000678499">
    <property type="component" value="Unassembled WGS sequence"/>
</dbReference>
<protein>
    <submittedName>
        <fullName evidence="2">Uncharacterized protein</fullName>
    </submittedName>
</protein>
<gene>
    <name evidence="2" type="ORF">NMOB1V02_LOCUS10837</name>
</gene>
<dbReference type="EMBL" id="CAJPEX010005044">
    <property type="protein sequence ID" value="CAG0923372.1"/>
    <property type="molecule type" value="Genomic_DNA"/>
</dbReference>
<organism evidence="2">
    <name type="scientific">Notodromas monacha</name>
    <dbReference type="NCBI Taxonomy" id="399045"/>
    <lineage>
        <taxon>Eukaryota</taxon>
        <taxon>Metazoa</taxon>
        <taxon>Ecdysozoa</taxon>
        <taxon>Arthropoda</taxon>
        <taxon>Crustacea</taxon>
        <taxon>Oligostraca</taxon>
        <taxon>Ostracoda</taxon>
        <taxon>Podocopa</taxon>
        <taxon>Podocopida</taxon>
        <taxon>Cypridocopina</taxon>
        <taxon>Cypridoidea</taxon>
        <taxon>Cyprididae</taxon>
        <taxon>Notodromas</taxon>
    </lineage>
</organism>
<reference evidence="2" key="1">
    <citation type="submission" date="2020-11" db="EMBL/GenBank/DDBJ databases">
        <authorList>
            <person name="Tran Van P."/>
        </authorList>
    </citation>
    <scope>NUCLEOTIDE SEQUENCE</scope>
</reference>
<keyword evidence="3" id="KW-1185">Reference proteome</keyword>
<evidence type="ECO:0000256" key="1">
    <source>
        <dbReference type="SAM" id="MobiDB-lite"/>
    </source>
</evidence>
<dbReference type="AlphaFoldDB" id="A0A7R9BZ57"/>
<evidence type="ECO:0000313" key="2">
    <source>
        <dbReference type="EMBL" id="CAD7283220.1"/>
    </source>
</evidence>
<accession>A0A7R9BZ57</accession>
<sequence length="205" mass="22538">MAPFSKNDSYGVASSCLKKYKGRTIYSCDGRQQTSVGGPHQQATAYTVPPPTHLPTHLPTPNVVITQRERVRRPFAPGRQLPGGASGVAHQSGGAGARRRHGVEIGRYRTGSLMEYSYLSVSEAKGCSRGSSKGDVNSNSRTSHGDYRHGRSNGSPKVITDVRQLPDIPRPARLDILLSMPPVPREEQREHSWNPDDRSYNIYVM</sequence>
<feature type="region of interest" description="Disordered" evidence="1">
    <location>
        <begin position="77"/>
        <end position="99"/>
    </location>
</feature>
<feature type="compositionally biased region" description="Polar residues" evidence="1">
    <location>
        <begin position="129"/>
        <end position="142"/>
    </location>
</feature>
<dbReference type="EMBL" id="OA887081">
    <property type="protein sequence ID" value="CAD7283220.1"/>
    <property type="molecule type" value="Genomic_DNA"/>
</dbReference>
<dbReference type="OrthoDB" id="5547302at2759"/>
<feature type="region of interest" description="Disordered" evidence="1">
    <location>
        <begin position="125"/>
        <end position="162"/>
    </location>
</feature>
<proteinExistence type="predicted"/>
<evidence type="ECO:0000313" key="3">
    <source>
        <dbReference type="Proteomes" id="UP000678499"/>
    </source>
</evidence>
<feature type="non-terminal residue" evidence="2">
    <location>
        <position position="205"/>
    </location>
</feature>